<feature type="region of interest" description="Disordered" evidence="1">
    <location>
        <begin position="36"/>
        <end position="252"/>
    </location>
</feature>
<reference evidence="2" key="1">
    <citation type="submission" date="2016-06" db="UniProtKB">
        <authorList>
            <consortium name="WormBaseParasite"/>
        </authorList>
    </citation>
    <scope>IDENTIFICATION</scope>
</reference>
<evidence type="ECO:0000256" key="1">
    <source>
        <dbReference type="SAM" id="MobiDB-lite"/>
    </source>
</evidence>
<proteinExistence type="predicted"/>
<sequence length="314" mass="34610">LTYTVEPVSTFFGETPLYFSDEQTATKVEIIKIHSEYESGDTKGPAEQQSAKTTSTAETEGNDERTEWKNDKGVSSSASTTTSSTKAGNVTSQHLENVPNGRSSETEQEPQRVVGEATSEHEQKALQHQAEHAARTIQRSWREFKTRGQSDQEEASSATAPDNEDQPSDTGAADAHLKHNLVTVNPEVNSGSRSEGKNGKGRETPEEATNDSETRHSVKTNRSENGENRLEETGEMDRLGEKISAQDSESVESFSLMEGYAGRHRINRKKSDSLKKSSQLRGMLVVGAGFSSPRNGRLLMREEDPARKVEFEVF</sequence>
<feature type="compositionally biased region" description="Low complexity" evidence="1">
    <location>
        <begin position="75"/>
        <end position="85"/>
    </location>
</feature>
<feature type="compositionally biased region" description="Polar residues" evidence="1">
    <location>
        <begin position="182"/>
        <end position="193"/>
    </location>
</feature>
<dbReference type="WBParaSite" id="GPUH_0000377001-mRNA-1">
    <property type="protein sequence ID" value="GPUH_0000377001-mRNA-1"/>
    <property type="gene ID" value="GPUH_0000377001"/>
</dbReference>
<feature type="compositionally biased region" description="Polar residues" evidence="1">
    <location>
        <begin position="47"/>
        <end position="59"/>
    </location>
</feature>
<organism evidence="2">
    <name type="scientific">Gongylonema pulchrum</name>
    <dbReference type="NCBI Taxonomy" id="637853"/>
    <lineage>
        <taxon>Eukaryota</taxon>
        <taxon>Metazoa</taxon>
        <taxon>Ecdysozoa</taxon>
        <taxon>Nematoda</taxon>
        <taxon>Chromadorea</taxon>
        <taxon>Rhabditida</taxon>
        <taxon>Spirurina</taxon>
        <taxon>Spiruromorpha</taxon>
        <taxon>Spiruroidea</taxon>
        <taxon>Gongylonematidae</taxon>
        <taxon>Gongylonema</taxon>
    </lineage>
</organism>
<accession>A0A183D4X2</accession>
<dbReference type="AlphaFoldDB" id="A0A183D4X2"/>
<name>A0A183D4X2_9BILA</name>
<evidence type="ECO:0000313" key="2">
    <source>
        <dbReference type="WBParaSite" id="GPUH_0000377001-mRNA-1"/>
    </source>
</evidence>
<feature type="compositionally biased region" description="Basic and acidic residues" evidence="1">
    <location>
        <begin position="118"/>
        <end position="150"/>
    </location>
</feature>
<protein>
    <submittedName>
        <fullName evidence="2">BRCT domain-containing protein</fullName>
    </submittedName>
</protein>
<feature type="compositionally biased region" description="Basic and acidic residues" evidence="1">
    <location>
        <begin position="62"/>
        <end position="72"/>
    </location>
</feature>
<feature type="compositionally biased region" description="Polar residues" evidence="1">
    <location>
        <begin position="86"/>
        <end position="103"/>
    </location>
</feature>
<feature type="compositionally biased region" description="Basic and acidic residues" evidence="1">
    <location>
        <begin position="194"/>
        <end position="205"/>
    </location>
</feature>
<feature type="compositionally biased region" description="Basic and acidic residues" evidence="1">
    <location>
        <begin position="212"/>
        <end position="241"/>
    </location>
</feature>